<organism evidence="2 3">
    <name type="scientific">Streptomyces longispororuber</name>
    <dbReference type="NCBI Taxonomy" id="68230"/>
    <lineage>
        <taxon>Bacteria</taxon>
        <taxon>Bacillati</taxon>
        <taxon>Actinomycetota</taxon>
        <taxon>Actinomycetes</taxon>
        <taxon>Kitasatosporales</taxon>
        <taxon>Streptomycetaceae</taxon>
        <taxon>Streptomyces</taxon>
    </lineage>
</organism>
<keyword evidence="3" id="KW-1185">Reference proteome</keyword>
<protein>
    <recommendedName>
        <fullName evidence="1">Saccharopine dehydrogenase NADP binding domain-containing protein</fullName>
    </recommendedName>
</protein>
<accession>A0A919A6Z5</accession>
<dbReference type="AlphaFoldDB" id="A0A919A6Z5"/>
<dbReference type="PANTHER" id="PTHR43796">
    <property type="entry name" value="CARBOXYNORSPERMIDINE SYNTHASE"/>
    <property type="match status" value="1"/>
</dbReference>
<dbReference type="SUPFAM" id="SSF51735">
    <property type="entry name" value="NAD(P)-binding Rossmann-fold domains"/>
    <property type="match status" value="1"/>
</dbReference>
<evidence type="ECO:0000259" key="1">
    <source>
        <dbReference type="Pfam" id="PF03435"/>
    </source>
</evidence>
<gene>
    <name evidence="2" type="ORF">GCM10018785_66890</name>
</gene>
<dbReference type="Proteomes" id="UP000608024">
    <property type="component" value="Unassembled WGS sequence"/>
</dbReference>
<proteinExistence type="predicted"/>
<reference evidence="2" key="1">
    <citation type="journal article" date="2014" name="Int. J. Syst. Evol. Microbiol.">
        <title>Complete genome sequence of Corynebacterium casei LMG S-19264T (=DSM 44701T), isolated from a smear-ripened cheese.</title>
        <authorList>
            <consortium name="US DOE Joint Genome Institute (JGI-PGF)"/>
            <person name="Walter F."/>
            <person name="Albersmeier A."/>
            <person name="Kalinowski J."/>
            <person name="Ruckert C."/>
        </authorList>
    </citation>
    <scope>NUCLEOTIDE SEQUENCE</scope>
    <source>
        <strain evidence="2">JCM 4784</strain>
    </source>
</reference>
<dbReference type="EMBL" id="BNBT01000170">
    <property type="protein sequence ID" value="GHE90783.1"/>
    <property type="molecule type" value="Genomic_DNA"/>
</dbReference>
<dbReference type="RefSeq" id="WP_190139913.1">
    <property type="nucleotide sequence ID" value="NZ_BNBT01000170.1"/>
</dbReference>
<dbReference type="Gene3D" id="3.40.50.720">
    <property type="entry name" value="NAD(P)-binding Rossmann-like Domain"/>
    <property type="match status" value="1"/>
</dbReference>
<sequence>MAGDGSGGRVLVLGGYGAVGAVAARSLARRLPGRVVVAGRDIGRARRLAEDSGGTLLAARVDLGDPVSLARALDGVSLVVLCVEPPDGAPHPARLLFERGVGLVDVTASRELVAEVEAHGALARARGARAVLSVGVAPGLTNLLARQVHADLGGADRVDLSVVLGAGEPHGKDAVRWTVGRLGQREAGRGPGQRAAGGGGPLRVTTGPSGAARTHHPFPFSDQYTLRRTLGVPEVTTRLALDSGPLTGLLFGLRAAGAFRAARAVGAEPALTALFGAVHVGGADFTVRADAHRGGRHAARAVTGRAQSRFTGLVAAWAAARAHAGRVPAGVRHIEELADAPDLLGELRAEGLRAWRITR</sequence>
<dbReference type="InterPro" id="IPR005097">
    <property type="entry name" value="Sacchrp_dh_NADP-bd"/>
</dbReference>
<evidence type="ECO:0000313" key="2">
    <source>
        <dbReference type="EMBL" id="GHE90783.1"/>
    </source>
</evidence>
<dbReference type="Pfam" id="PF03435">
    <property type="entry name" value="Sacchrp_dh_NADP"/>
    <property type="match status" value="1"/>
</dbReference>
<comment type="caution">
    <text evidence="2">The sequence shown here is derived from an EMBL/GenBank/DDBJ whole genome shotgun (WGS) entry which is preliminary data.</text>
</comment>
<name>A0A919A6Z5_9ACTN</name>
<dbReference type="InterPro" id="IPR036291">
    <property type="entry name" value="NAD(P)-bd_dom_sf"/>
</dbReference>
<dbReference type="PANTHER" id="PTHR43796:SF2">
    <property type="entry name" value="CARBOXYNORSPERMIDINE SYNTHASE"/>
    <property type="match status" value="1"/>
</dbReference>
<feature type="domain" description="Saccharopine dehydrogenase NADP binding" evidence="1">
    <location>
        <begin position="10"/>
        <end position="119"/>
    </location>
</feature>
<reference evidence="2" key="2">
    <citation type="submission" date="2020-09" db="EMBL/GenBank/DDBJ databases">
        <authorList>
            <person name="Sun Q."/>
            <person name="Ohkuma M."/>
        </authorList>
    </citation>
    <scope>NUCLEOTIDE SEQUENCE</scope>
    <source>
        <strain evidence="2">JCM 4784</strain>
    </source>
</reference>
<evidence type="ECO:0000313" key="3">
    <source>
        <dbReference type="Proteomes" id="UP000608024"/>
    </source>
</evidence>